<evidence type="ECO:0000256" key="1">
    <source>
        <dbReference type="SAM" id="Phobius"/>
    </source>
</evidence>
<reference evidence="2 3" key="1">
    <citation type="submission" date="2018-04" db="EMBL/GenBank/DDBJ databases">
        <title>WGS assembly of Panicum hallii var. hallii HAL2.</title>
        <authorList>
            <person name="Lovell J."/>
            <person name="Jenkins J."/>
            <person name="Lowry D."/>
            <person name="Mamidi S."/>
            <person name="Sreedasyam A."/>
            <person name="Weng X."/>
            <person name="Barry K."/>
            <person name="Bonette J."/>
            <person name="Campitelli B."/>
            <person name="Daum C."/>
            <person name="Gordon S."/>
            <person name="Gould B."/>
            <person name="Lipzen A."/>
            <person name="MacQueen A."/>
            <person name="Palacio-Mejia J."/>
            <person name="Plott C."/>
            <person name="Shakirov E."/>
            <person name="Shu S."/>
            <person name="Yoshinaga Y."/>
            <person name="Zane M."/>
            <person name="Rokhsar D."/>
            <person name="Grimwood J."/>
            <person name="Schmutz J."/>
            <person name="Juenger T."/>
        </authorList>
    </citation>
    <scope>NUCLEOTIDE SEQUENCE [LARGE SCALE GENOMIC DNA]</scope>
    <source>
        <strain evidence="3">cv. HAL2</strain>
    </source>
</reference>
<feature type="transmembrane region" description="Helical" evidence="1">
    <location>
        <begin position="90"/>
        <end position="112"/>
    </location>
</feature>
<keyword evidence="3" id="KW-1185">Reference proteome</keyword>
<keyword evidence="1" id="KW-1133">Transmembrane helix</keyword>
<dbReference type="AlphaFoldDB" id="A0A2T7FCK9"/>
<feature type="transmembrane region" description="Helical" evidence="1">
    <location>
        <begin position="63"/>
        <end position="83"/>
    </location>
</feature>
<accession>A0A2T7FCK9</accession>
<keyword evidence="1" id="KW-0812">Transmembrane</keyword>
<name>A0A2T7FCK9_9POAL</name>
<dbReference type="EMBL" id="CM009749">
    <property type="protein sequence ID" value="PUZ77822.1"/>
    <property type="molecule type" value="Genomic_DNA"/>
</dbReference>
<keyword evidence="1" id="KW-0472">Membrane</keyword>
<protein>
    <submittedName>
        <fullName evidence="2">Uncharacterized protein</fullName>
    </submittedName>
</protein>
<dbReference type="Gramene" id="PUZ77822">
    <property type="protein sequence ID" value="PUZ77822"/>
    <property type="gene ID" value="GQ55_1G404200"/>
</dbReference>
<evidence type="ECO:0000313" key="2">
    <source>
        <dbReference type="EMBL" id="PUZ77822.1"/>
    </source>
</evidence>
<organism evidence="2 3">
    <name type="scientific">Panicum hallii var. hallii</name>
    <dbReference type="NCBI Taxonomy" id="1504633"/>
    <lineage>
        <taxon>Eukaryota</taxon>
        <taxon>Viridiplantae</taxon>
        <taxon>Streptophyta</taxon>
        <taxon>Embryophyta</taxon>
        <taxon>Tracheophyta</taxon>
        <taxon>Spermatophyta</taxon>
        <taxon>Magnoliopsida</taxon>
        <taxon>Liliopsida</taxon>
        <taxon>Poales</taxon>
        <taxon>Poaceae</taxon>
        <taxon>PACMAD clade</taxon>
        <taxon>Panicoideae</taxon>
        <taxon>Panicodae</taxon>
        <taxon>Paniceae</taxon>
        <taxon>Panicinae</taxon>
        <taxon>Panicum</taxon>
        <taxon>Panicum sect. Panicum</taxon>
    </lineage>
</organism>
<gene>
    <name evidence="2" type="ORF">GQ55_1G404200</name>
</gene>
<sequence length="114" mass="13742">MHNFDVNYMIKYIFFYGNLHVRCTQITRLYEFTSGLLIFPFFSFFLFPLLLWLIKLLLITQLYLPWCSFINTCLSAMGCLLLHRRGDRRILLGVLWLRTILPILRVEAFVLFKR</sequence>
<dbReference type="Proteomes" id="UP000244336">
    <property type="component" value="Chromosome 1"/>
</dbReference>
<feature type="transmembrane region" description="Helical" evidence="1">
    <location>
        <begin position="36"/>
        <end position="57"/>
    </location>
</feature>
<proteinExistence type="predicted"/>
<evidence type="ECO:0000313" key="3">
    <source>
        <dbReference type="Proteomes" id="UP000244336"/>
    </source>
</evidence>